<evidence type="ECO:0000256" key="1">
    <source>
        <dbReference type="SAM" id="Phobius"/>
    </source>
</evidence>
<proteinExistence type="predicted"/>
<reference evidence="3" key="2">
    <citation type="submission" date="2015-07" db="EMBL/GenBank/DDBJ databases">
        <title>Contrasting host-pathogen interactions and genome evolution in two generalist and specialist microsporidian pathogens of mosquitoes.</title>
        <authorList>
            <consortium name="The Broad Institute Genomics Platform"/>
            <consortium name="The Broad Institute Genome Sequencing Center for Infectious Disease"/>
            <person name="Cuomo C.A."/>
            <person name="Sanscrainte N.D."/>
            <person name="Goldberg J.M."/>
            <person name="Heiman D."/>
            <person name="Young S."/>
            <person name="Zeng Q."/>
            <person name="Becnel J.J."/>
            <person name="Birren B.W."/>
        </authorList>
    </citation>
    <scope>NUCLEOTIDE SEQUENCE [LARGE SCALE GENOMIC DNA]</scope>
    <source>
        <strain evidence="3">USNM 41457</strain>
    </source>
</reference>
<reference evidence="2 3" key="1">
    <citation type="submission" date="2011-08" db="EMBL/GenBank/DDBJ databases">
        <authorList>
            <person name="Liu Z.J."/>
            <person name="Shi F.L."/>
            <person name="Lu J.Q."/>
            <person name="Li M."/>
            <person name="Wang Z.L."/>
        </authorList>
    </citation>
    <scope>NUCLEOTIDE SEQUENCE [LARGE SCALE GENOMIC DNA]</scope>
    <source>
        <strain evidence="2 3">USNM 41457</strain>
    </source>
</reference>
<keyword evidence="3" id="KW-1185">Reference proteome</keyword>
<gene>
    <name evidence="2" type="ORF">EDEG_03651</name>
</gene>
<keyword evidence="1" id="KW-0472">Membrane</keyword>
<evidence type="ECO:0000313" key="2">
    <source>
        <dbReference type="EMBL" id="EJW01877.1"/>
    </source>
</evidence>
<keyword evidence="1" id="KW-1133">Transmembrane helix</keyword>
<accession>J9DKG5</accession>
<protein>
    <submittedName>
        <fullName evidence="2">Uncharacterized protein</fullName>
    </submittedName>
</protein>
<dbReference type="HOGENOM" id="CLU_1992601_0_0_1"/>
<dbReference type="VEuPathDB" id="MicrosporidiaDB:EDEG_03651"/>
<evidence type="ECO:0000313" key="3">
    <source>
        <dbReference type="Proteomes" id="UP000003163"/>
    </source>
</evidence>
<dbReference type="EMBL" id="AFBI03000106">
    <property type="protein sequence ID" value="EJW01877.1"/>
    <property type="molecule type" value="Genomic_DNA"/>
</dbReference>
<feature type="transmembrane region" description="Helical" evidence="1">
    <location>
        <begin position="74"/>
        <end position="92"/>
    </location>
</feature>
<keyword evidence="1" id="KW-0812">Transmembrane</keyword>
<dbReference type="InParanoid" id="J9DKG5"/>
<feature type="transmembrane region" description="Helical" evidence="1">
    <location>
        <begin position="32"/>
        <end position="54"/>
    </location>
</feature>
<organism evidence="2 3">
    <name type="scientific">Edhazardia aedis (strain USNM 41457)</name>
    <name type="common">Microsporidian parasite</name>
    <dbReference type="NCBI Taxonomy" id="1003232"/>
    <lineage>
        <taxon>Eukaryota</taxon>
        <taxon>Fungi</taxon>
        <taxon>Fungi incertae sedis</taxon>
        <taxon>Microsporidia</taxon>
        <taxon>Edhazardia</taxon>
    </lineage>
</organism>
<name>J9DKG5_EDHAE</name>
<comment type="caution">
    <text evidence="2">The sequence shown here is derived from an EMBL/GenBank/DDBJ whole genome shotgun (WGS) entry which is preliminary data.</text>
</comment>
<sequence>MILNITSDIRDLNLAKDEGVEIINKKKYIMEFGYFAIIVMYLWLFLRVIELYHFCYQNCRNPYNDTTYVWLKNINMVLVTTILFASIFVLYIGDLYMTMIILVLGVLFSLFCKPVYIAARAALSF</sequence>
<dbReference type="AlphaFoldDB" id="J9DKG5"/>
<feature type="transmembrane region" description="Helical" evidence="1">
    <location>
        <begin position="99"/>
        <end position="119"/>
    </location>
</feature>
<dbReference type="Proteomes" id="UP000003163">
    <property type="component" value="Unassembled WGS sequence"/>
</dbReference>